<accession>A0A919RKZ6</accession>
<dbReference type="Proteomes" id="UP000606172">
    <property type="component" value="Unassembled WGS sequence"/>
</dbReference>
<comment type="caution">
    <text evidence="1">The sequence shown here is derived from an EMBL/GenBank/DDBJ whole genome shotgun (WGS) entry which is preliminary data.</text>
</comment>
<gene>
    <name evidence="1" type="ORF">Ssi02_40800</name>
</gene>
<keyword evidence="2" id="KW-1185">Reference proteome</keyword>
<evidence type="ECO:0008006" key="3">
    <source>
        <dbReference type="Google" id="ProtNLM"/>
    </source>
</evidence>
<reference evidence="1" key="1">
    <citation type="submission" date="2021-01" db="EMBL/GenBank/DDBJ databases">
        <title>Whole genome shotgun sequence of Sinosporangium siamense NBRC 109515.</title>
        <authorList>
            <person name="Komaki H."/>
            <person name="Tamura T."/>
        </authorList>
    </citation>
    <scope>NUCLEOTIDE SEQUENCE</scope>
    <source>
        <strain evidence="1">NBRC 109515</strain>
    </source>
</reference>
<dbReference type="AlphaFoldDB" id="A0A919RKZ6"/>
<name>A0A919RKZ6_9ACTN</name>
<sequence>MAIPQLEPHQRTQETRRRVLEIAGYMKRDDGEDAAARPPIRNGPPAAGQAVDRFLALLQDRLPMWLRILDDLSNLVGKGNVNDNLLPIARAGIEYYVDVHSAQLPAFTSPTVTVRFREAQREAGLSPMSEIQPLADYIAAEQKAGRVRADVAPVASARLLLAGCFRYAYEELFAGPHVGTSHEDVAEEIVRELRLTPQIRVVDQGITDHLS</sequence>
<dbReference type="EMBL" id="BOOW01000027">
    <property type="protein sequence ID" value="GII93849.1"/>
    <property type="molecule type" value="Genomic_DNA"/>
</dbReference>
<organism evidence="1 2">
    <name type="scientific">Sinosporangium siamense</name>
    <dbReference type="NCBI Taxonomy" id="1367973"/>
    <lineage>
        <taxon>Bacteria</taxon>
        <taxon>Bacillati</taxon>
        <taxon>Actinomycetota</taxon>
        <taxon>Actinomycetes</taxon>
        <taxon>Streptosporangiales</taxon>
        <taxon>Streptosporangiaceae</taxon>
        <taxon>Sinosporangium</taxon>
    </lineage>
</organism>
<evidence type="ECO:0000313" key="2">
    <source>
        <dbReference type="Proteomes" id="UP000606172"/>
    </source>
</evidence>
<protein>
    <recommendedName>
        <fullName evidence="3">TetR/AcrR family transcriptional regulator</fullName>
    </recommendedName>
</protein>
<proteinExistence type="predicted"/>
<evidence type="ECO:0000313" key="1">
    <source>
        <dbReference type="EMBL" id="GII93849.1"/>
    </source>
</evidence>